<evidence type="ECO:0000256" key="4">
    <source>
        <dbReference type="PIRSR" id="PIRSR005384-2"/>
    </source>
</evidence>
<dbReference type="Pfam" id="PF02502">
    <property type="entry name" value="LacAB_rpiB"/>
    <property type="match status" value="1"/>
</dbReference>
<dbReference type="NCBIfam" id="TIGR01120">
    <property type="entry name" value="rpiB"/>
    <property type="match status" value="1"/>
</dbReference>
<evidence type="ECO:0000313" key="5">
    <source>
        <dbReference type="EMBL" id="TXL76794.1"/>
    </source>
</evidence>
<comment type="caution">
    <text evidence="5">The sequence shown here is derived from an EMBL/GenBank/DDBJ whole genome shotgun (WGS) entry which is preliminary data.</text>
</comment>
<feature type="binding site" evidence="4">
    <location>
        <begin position="11"/>
        <end position="12"/>
    </location>
    <ligand>
        <name>D-ribulose 5-phosphate</name>
        <dbReference type="ChEBI" id="CHEBI:58121"/>
    </ligand>
</feature>
<dbReference type="Gene3D" id="3.40.1400.10">
    <property type="entry name" value="Sugar-phosphate isomerase, RpiB/LacA/LacB"/>
    <property type="match status" value="1"/>
</dbReference>
<dbReference type="AlphaFoldDB" id="A0A5C8PPY3"/>
<feature type="active site" description="Proton donor" evidence="3">
    <location>
        <position position="101"/>
    </location>
</feature>
<dbReference type="InterPro" id="IPR036569">
    <property type="entry name" value="RpiB_LacA_LacB_sf"/>
</dbReference>
<dbReference type="EMBL" id="VDUZ01000010">
    <property type="protein sequence ID" value="TXL76794.1"/>
    <property type="molecule type" value="Genomic_DNA"/>
</dbReference>
<feature type="binding site" evidence="4">
    <location>
        <position position="139"/>
    </location>
    <ligand>
        <name>D-ribulose 5-phosphate</name>
        <dbReference type="ChEBI" id="CHEBI:58121"/>
    </ligand>
</feature>
<feature type="binding site" evidence="4">
    <location>
        <position position="135"/>
    </location>
    <ligand>
        <name>D-ribulose 5-phosphate</name>
        <dbReference type="ChEBI" id="CHEBI:58121"/>
    </ligand>
</feature>
<evidence type="ECO:0000313" key="6">
    <source>
        <dbReference type="Proteomes" id="UP000321638"/>
    </source>
</evidence>
<dbReference type="Proteomes" id="UP000321638">
    <property type="component" value="Unassembled WGS sequence"/>
</dbReference>
<organism evidence="5 6">
    <name type="scientific">Vineibacter terrae</name>
    <dbReference type="NCBI Taxonomy" id="2586908"/>
    <lineage>
        <taxon>Bacteria</taxon>
        <taxon>Pseudomonadati</taxon>
        <taxon>Pseudomonadota</taxon>
        <taxon>Alphaproteobacteria</taxon>
        <taxon>Hyphomicrobiales</taxon>
        <taxon>Vineibacter</taxon>
    </lineage>
</organism>
<dbReference type="InterPro" id="IPR003500">
    <property type="entry name" value="RpiB_LacA_LacB"/>
</dbReference>
<comment type="similarity">
    <text evidence="1">Belongs to the LacAB/RpiB family.</text>
</comment>
<dbReference type="SUPFAM" id="SSF89623">
    <property type="entry name" value="Ribose/Galactose isomerase RpiB/AlsB"/>
    <property type="match status" value="1"/>
</dbReference>
<reference evidence="5 6" key="1">
    <citation type="submission" date="2019-06" db="EMBL/GenBank/DDBJ databases">
        <title>New taxonomy in bacterial strain CC-CFT640, isolated from vineyard.</title>
        <authorList>
            <person name="Lin S.-Y."/>
            <person name="Tsai C.-F."/>
            <person name="Young C.-C."/>
        </authorList>
    </citation>
    <scope>NUCLEOTIDE SEQUENCE [LARGE SCALE GENOMIC DNA]</scope>
    <source>
        <strain evidence="5 6">CC-CFT640</strain>
    </source>
</reference>
<keyword evidence="2 5" id="KW-0413">Isomerase</keyword>
<sequence length="146" mass="15204">MSAQTIALASDHAGFDLKEHLKRELQAAGHVILDLGTSSTDSVDYPDFGTALAGAIRDGRAGRGVLVCGTGIGISIAANREPAVRAAVVHDVTSARLARQHNDANVIALGARLVGPEVAKDCLRAFLETPFEGGRHAARVAKLSSR</sequence>
<dbReference type="PANTHER" id="PTHR30345">
    <property type="entry name" value="RIBOSE-5-PHOSPHATE ISOMERASE B"/>
    <property type="match status" value="1"/>
</dbReference>
<feature type="active site" description="Proton acceptor" evidence="3">
    <location>
        <position position="68"/>
    </location>
</feature>
<feature type="binding site" evidence="4">
    <location>
        <begin position="69"/>
        <end position="73"/>
    </location>
    <ligand>
        <name>D-ribulose 5-phosphate</name>
        <dbReference type="ChEBI" id="CHEBI:58121"/>
    </ligand>
</feature>
<evidence type="ECO:0000256" key="3">
    <source>
        <dbReference type="PIRSR" id="PIRSR005384-1"/>
    </source>
</evidence>
<dbReference type="NCBIfam" id="NF004051">
    <property type="entry name" value="PRK05571.1"/>
    <property type="match status" value="1"/>
</dbReference>
<keyword evidence="6" id="KW-1185">Reference proteome</keyword>
<dbReference type="NCBIfam" id="TIGR00689">
    <property type="entry name" value="rpiB_lacA_lacB"/>
    <property type="match status" value="1"/>
</dbReference>
<dbReference type="InterPro" id="IPR004785">
    <property type="entry name" value="RpiB"/>
</dbReference>
<proteinExistence type="inferred from homology"/>
<dbReference type="GO" id="GO:0004751">
    <property type="term" value="F:ribose-5-phosphate isomerase activity"/>
    <property type="evidence" value="ECO:0007669"/>
    <property type="project" value="UniProtKB-EC"/>
</dbReference>
<feature type="binding site" evidence="4">
    <location>
        <position position="112"/>
    </location>
    <ligand>
        <name>D-ribulose 5-phosphate</name>
        <dbReference type="ChEBI" id="CHEBI:58121"/>
    </ligand>
</feature>
<dbReference type="OrthoDB" id="1778624at2"/>
<dbReference type="PANTHER" id="PTHR30345:SF0">
    <property type="entry name" value="DNA DAMAGE-REPAIR_TOLERATION PROTEIN DRT102"/>
    <property type="match status" value="1"/>
</dbReference>
<name>A0A5C8PPY3_9HYPH</name>
<evidence type="ECO:0000256" key="2">
    <source>
        <dbReference type="ARBA" id="ARBA00023235"/>
    </source>
</evidence>
<gene>
    <name evidence="5" type="primary">rpiB</name>
    <name evidence="5" type="ORF">FHP25_11440</name>
</gene>
<protein>
    <submittedName>
        <fullName evidence="5">Ribose 5-phosphate isomerase B</fullName>
        <ecNumber evidence="5">5.3.1.6</ecNumber>
    </submittedName>
</protein>
<feature type="binding site" evidence="4">
    <location>
        <position position="102"/>
    </location>
    <ligand>
        <name>D-ribulose 5-phosphate</name>
        <dbReference type="ChEBI" id="CHEBI:58121"/>
    </ligand>
</feature>
<accession>A0A5C8PPY3</accession>
<dbReference type="PIRSF" id="PIRSF005384">
    <property type="entry name" value="RpiB_LacA_B"/>
    <property type="match status" value="1"/>
</dbReference>
<dbReference type="GO" id="GO:0005975">
    <property type="term" value="P:carbohydrate metabolic process"/>
    <property type="evidence" value="ECO:0007669"/>
    <property type="project" value="InterPro"/>
</dbReference>
<evidence type="ECO:0000256" key="1">
    <source>
        <dbReference type="ARBA" id="ARBA00008754"/>
    </source>
</evidence>
<dbReference type="EC" id="5.3.1.6" evidence="5"/>